<dbReference type="EC" id="1.11.1.7" evidence="5 20"/>
<feature type="binding site" evidence="17">
    <location>
        <position position="77"/>
    </location>
    <ligand>
        <name>Ca(2+)</name>
        <dbReference type="ChEBI" id="CHEBI:29108"/>
        <label>1</label>
    </ligand>
</feature>
<evidence type="ECO:0000256" key="18">
    <source>
        <dbReference type="PIRSR" id="PIRSR600823-4"/>
    </source>
</evidence>
<evidence type="ECO:0000256" key="20">
    <source>
        <dbReference type="RuleBase" id="RU362060"/>
    </source>
</evidence>
<comment type="catalytic activity">
    <reaction evidence="1 20">
        <text>2 a phenolic donor + H2O2 = 2 a phenolic radical donor + 2 H2O</text>
        <dbReference type="Rhea" id="RHEA:56136"/>
        <dbReference type="ChEBI" id="CHEBI:15377"/>
        <dbReference type="ChEBI" id="CHEBI:16240"/>
        <dbReference type="ChEBI" id="CHEBI:139520"/>
        <dbReference type="ChEBI" id="CHEBI:139521"/>
        <dbReference type="EC" id="1.11.1.7"/>
    </reaction>
</comment>
<evidence type="ECO:0000256" key="9">
    <source>
        <dbReference type="ARBA" id="ARBA00022729"/>
    </source>
</evidence>
<keyword evidence="6 20" id="KW-0575">Peroxidase</keyword>
<keyword evidence="11 20" id="KW-0560">Oxidoreductase</keyword>
<keyword evidence="8 17" id="KW-0479">Metal-binding</keyword>
<evidence type="ECO:0000256" key="6">
    <source>
        <dbReference type="ARBA" id="ARBA00022559"/>
    </source>
</evidence>
<organism evidence="22 23">
    <name type="scientific">Quercus suber</name>
    <name type="common">Cork oak</name>
    <dbReference type="NCBI Taxonomy" id="58331"/>
    <lineage>
        <taxon>Eukaryota</taxon>
        <taxon>Viridiplantae</taxon>
        <taxon>Streptophyta</taxon>
        <taxon>Embryophyta</taxon>
        <taxon>Tracheophyta</taxon>
        <taxon>Spermatophyta</taxon>
        <taxon>Magnoliopsida</taxon>
        <taxon>eudicotyledons</taxon>
        <taxon>Gunneridae</taxon>
        <taxon>Pentapetalae</taxon>
        <taxon>rosids</taxon>
        <taxon>fabids</taxon>
        <taxon>Fagales</taxon>
        <taxon>Fagaceae</taxon>
        <taxon>Quercus</taxon>
    </lineage>
</organism>
<evidence type="ECO:0000256" key="19">
    <source>
        <dbReference type="PIRSR" id="PIRSR600823-5"/>
    </source>
</evidence>
<evidence type="ECO:0000256" key="14">
    <source>
        <dbReference type="ARBA" id="ARBA00023180"/>
    </source>
</evidence>
<dbReference type="GO" id="GO:0005576">
    <property type="term" value="C:extracellular region"/>
    <property type="evidence" value="ECO:0007669"/>
    <property type="project" value="UniProtKB-SubCell"/>
</dbReference>
<dbReference type="GO" id="GO:0140825">
    <property type="term" value="F:lactoperoxidase activity"/>
    <property type="evidence" value="ECO:0007669"/>
    <property type="project" value="UniProtKB-EC"/>
</dbReference>
<dbReference type="PRINTS" id="PR00461">
    <property type="entry name" value="PLPEROXIDASE"/>
</dbReference>
<feature type="binding site" evidence="17">
    <location>
        <position position="266"/>
    </location>
    <ligand>
        <name>Ca(2+)</name>
        <dbReference type="ChEBI" id="CHEBI:29108"/>
        <label>2</label>
    </ligand>
</feature>
<feature type="disulfide bond" evidence="19">
    <location>
        <begin position="217"/>
        <end position="242"/>
    </location>
</feature>
<evidence type="ECO:0000256" key="2">
    <source>
        <dbReference type="ARBA" id="ARBA00002322"/>
    </source>
</evidence>
<evidence type="ECO:0000256" key="1">
    <source>
        <dbReference type="ARBA" id="ARBA00000189"/>
    </source>
</evidence>
<dbReference type="PANTHER" id="PTHR31388">
    <property type="entry name" value="PEROXIDASE 72-RELATED"/>
    <property type="match status" value="1"/>
</dbReference>
<dbReference type="PROSITE" id="PS00435">
    <property type="entry name" value="PEROXIDASE_1"/>
    <property type="match status" value="1"/>
</dbReference>
<evidence type="ECO:0000259" key="21">
    <source>
        <dbReference type="PROSITE" id="PS50873"/>
    </source>
</evidence>
<accession>A0AAW0J7R5</accession>
<keyword evidence="20" id="KW-0964">Secreted</keyword>
<comment type="caution">
    <text evidence="22">The sequence shown here is derived from an EMBL/GenBank/DDBJ whole genome shotgun (WGS) entry which is preliminary data.</text>
</comment>
<feature type="domain" description="Plant heme peroxidase family profile" evidence="21">
    <location>
        <begin position="32"/>
        <end position="338"/>
    </location>
</feature>
<evidence type="ECO:0000313" key="22">
    <source>
        <dbReference type="EMBL" id="KAK7822889.1"/>
    </source>
</evidence>
<dbReference type="InterPro" id="IPR010255">
    <property type="entry name" value="Haem_peroxidase_sf"/>
</dbReference>
<feature type="binding site" evidence="16">
    <location>
        <position position="180"/>
    </location>
    <ligand>
        <name>substrate</name>
    </ligand>
</feature>
<feature type="disulfide bond" evidence="19">
    <location>
        <begin position="75"/>
        <end position="80"/>
    </location>
</feature>
<dbReference type="Pfam" id="PF00141">
    <property type="entry name" value="peroxidase"/>
    <property type="match status" value="1"/>
</dbReference>
<dbReference type="Proteomes" id="UP000237347">
    <property type="component" value="Unassembled WGS sequence"/>
</dbReference>
<gene>
    <name evidence="22" type="ORF">CFP56_036005</name>
</gene>
<dbReference type="AlphaFoldDB" id="A0AAW0J7R5"/>
<keyword evidence="20" id="KW-0376">Hydrogen peroxide</keyword>
<keyword evidence="14" id="KW-0325">Glycoprotein</keyword>
<feature type="active site" description="Proton acceptor" evidence="15">
    <location>
        <position position="73"/>
    </location>
</feature>
<keyword evidence="10 17" id="KW-0106">Calcium</keyword>
<comment type="subcellular location">
    <subcellularLocation>
        <location evidence="3 20">Secreted</location>
    </subcellularLocation>
</comment>
<dbReference type="InterPro" id="IPR002016">
    <property type="entry name" value="Haem_peroxidase"/>
</dbReference>
<dbReference type="InterPro" id="IPR019793">
    <property type="entry name" value="Peroxidases_heam-ligand_BS"/>
</dbReference>
<dbReference type="SUPFAM" id="SSF48113">
    <property type="entry name" value="Heme-dependent peroxidases"/>
    <property type="match status" value="1"/>
</dbReference>
<evidence type="ECO:0000256" key="5">
    <source>
        <dbReference type="ARBA" id="ARBA00012313"/>
    </source>
</evidence>
<name>A0AAW0J7R5_QUESU</name>
<dbReference type="GO" id="GO:0046872">
    <property type="term" value="F:metal ion binding"/>
    <property type="evidence" value="ECO:0007669"/>
    <property type="project" value="UniProtKB-UniRule"/>
</dbReference>
<dbReference type="InterPro" id="IPR019794">
    <property type="entry name" value="Peroxidases_AS"/>
</dbReference>
<keyword evidence="23" id="KW-1185">Reference proteome</keyword>
<evidence type="ECO:0000256" key="17">
    <source>
        <dbReference type="PIRSR" id="PIRSR600823-3"/>
    </source>
</evidence>
<feature type="binding site" evidence="17">
    <location>
        <position position="74"/>
    </location>
    <ligand>
        <name>Ca(2+)</name>
        <dbReference type="ChEBI" id="CHEBI:29108"/>
        <label>1</label>
    </ligand>
</feature>
<feature type="binding site" evidence="17">
    <location>
        <position position="258"/>
    </location>
    <ligand>
        <name>Ca(2+)</name>
        <dbReference type="ChEBI" id="CHEBI:29108"/>
        <label>2</label>
    </ligand>
</feature>
<comment type="cofactor">
    <cofactor evidence="17 20">
        <name>Ca(2+)</name>
        <dbReference type="ChEBI" id="CHEBI:29108"/>
    </cofactor>
    <text evidence="17 20">Binds 2 calcium ions per subunit.</text>
</comment>
<keyword evidence="13 19" id="KW-1015">Disulfide bond</keyword>
<keyword evidence="7 20" id="KW-0349">Heme</keyword>
<dbReference type="PROSITE" id="PS00436">
    <property type="entry name" value="PEROXIDASE_2"/>
    <property type="match status" value="1"/>
</dbReference>
<dbReference type="PRINTS" id="PR00458">
    <property type="entry name" value="PEROXIDASE"/>
</dbReference>
<feature type="chain" id="PRO_5043113945" description="Peroxidase" evidence="20">
    <location>
        <begin position="31"/>
        <end position="339"/>
    </location>
</feature>
<feature type="binding site" evidence="17">
    <location>
        <position position="95"/>
    </location>
    <ligand>
        <name>Ca(2+)</name>
        <dbReference type="ChEBI" id="CHEBI:29108"/>
        <label>1</label>
    </ligand>
</feature>
<evidence type="ECO:0000313" key="23">
    <source>
        <dbReference type="Proteomes" id="UP000237347"/>
    </source>
</evidence>
<comment type="function">
    <text evidence="2">Removal of H(2)O(2), oxidation of toxic reductants, biosynthesis and degradation of lignin, suberization, auxin catabolism, response to environmental stresses such as wounding, pathogen attack and oxidative stress. These functions might be dependent on each isozyme/isoform in each plant tissue.</text>
</comment>
<evidence type="ECO:0000256" key="4">
    <source>
        <dbReference type="ARBA" id="ARBA00006873"/>
    </source>
</evidence>
<comment type="cofactor">
    <cofactor evidence="17 20">
        <name>heme b</name>
        <dbReference type="ChEBI" id="CHEBI:60344"/>
    </cofactor>
    <text evidence="17 20">Binds 1 heme b (iron(II)-protoporphyrin IX) group per subunit.</text>
</comment>
<dbReference type="InterPro" id="IPR033905">
    <property type="entry name" value="Secretory_peroxidase"/>
</dbReference>
<feature type="binding site" evidence="17">
    <location>
        <position position="83"/>
    </location>
    <ligand>
        <name>Ca(2+)</name>
        <dbReference type="ChEBI" id="CHEBI:29108"/>
        <label>1</label>
    </ligand>
</feature>
<comment type="similarity">
    <text evidence="20">Belongs to the peroxidase family. Classical plant (class III) peroxidase subfamily.</text>
</comment>
<keyword evidence="12 17" id="KW-0408">Iron</keyword>
<dbReference type="FunFam" id="1.10.420.10:FF:000006">
    <property type="entry name" value="Peroxidase"/>
    <property type="match status" value="1"/>
</dbReference>
<keyword evidence="9 20" id="KW-0732">Signal</keyword>
<feature type="disulfide bond" evidence="19">
    <location>
        <begin position="128"/>
        <end position="334"/>
    </location>
</feature>
<feature type="binding site" evidence="17">
    <location>
        <position position="79"/>
    </location>
    <ligand>
        <name>Ca(2+)</name>
        <dbReference type="ChEBI" id="CHEBI:29108"/>
        <label>1</label>
    </ligand>
</feature>
<comment type="similarity">
    <text evidence="4">Belongs to the peroxidase family. Ascorbate peroxidase subfamily.</text>
</comment>
<dbReference type="CDD" id="cd00693">
    <property type="entry name" value="secretory_peroxidase"/>
    <property type="match status" value="1"/>
</dbReference>
<dbReference type="Gene3D" id="1.10.520.10">
    <property type="match status" value="1"/>
</dbReference>
<evidence type="ECO:0000256" key="11">
    <source>
        <dbReference type="ARBA" id="ARBA00023002"/>
    </source>
</evidence>
<evidence type="ECO:0000256" key="8">
    <source>
        <dbReference type="ARBA" id="ARBA00022723"/>
    </source>
</evidence>
<dbReference type="PANTHER" id="PTHR31388:SF144">
    <property type="entry name" value="PEROXIDASE 67-RELATED"/>
    <property type="match status" value="1"/>
</dbReference>
<proteinExistence type="inferred from homology"/>
<dbReference type="GO" id="GO:0042744">
    <property type="term" value="P:hydrogen peroxide catabolic process"/>
    <property type="evidence" value="ECO:0007669"/>
    <property type="project" value="UniProtKB-KW"/>
</dbReference>
<evidence type="ECO:0000256" key="16">
    <source>
        <dbReference type="PIRSR" id="PIRSR600823-2"/>
    </source>
</evidence>
<dbReference type="InterPro" id="IPR000823">
    <property type="entry name" value="Peroxidase_pln"/>
</dbReference>
<evidence type="ECO:0000256" key="12">
    <source>
        <dbReference type="ARBA" id="ARBA00023004"/>
    </source>
</evidence>
<feature type="binding site" evidence="17">
    <location>
        <position position="261"/>
    </location>
    <ligand>
        <name>Ca(2+)</name>
        <dbReference type="ChEBI" id="CHEBI:29108"/>
        <label>2</label>
    </ligand>
</feature>
<feature type="signal peptide" evidence="20">
    <location>
        <begin position="1"/>
        <end position="30"/>
    </location>
</feature>
<evidence type="ECO:0000256" key="3">
    <source>
        <dbReference type="ARBA" id="ARBA00004613"/>
    </source>
</evidence>
<evidence type="ECO:0000256" key="7">
    <source>
        <dbReference type="ARBA" id="ARBA00022617"/>
    </source>
</evidence>
<dbReference type="GO" id="GO:0020037">
    <property type="term" value="F:heme binding"/>
    <property type="evidence" value="ECO:0007669"/>
    <property type="project" value="UniProtKB-UniRule"/>
</dbReference>
<dbReference type="EMBL" id="PKMF04000651">
    <property type="protein sequence ID" value="KAK7822889.1"/>
    <property type="molecule type" value="Genomic_DNA"/>
</dbReference>
<dbReference type="PROSITE" id="PS50873">
    <property type="entry name" value="PEROXIDASE_4"/>
    <property type="match status" value="1"/>
</dbReference>
<evidence type="ECO:0000256" key="10">
    <source>
        <dbReference type="ARBA" id="ARBA00022837"/>
    </source>
</evidence>
<sequence>MASHSTSHSASSFLLIVSLAVLVIFTGSSSAKLSTNFYSKSCPKVFSTVQSVVHSAISKQPRQGASLLRLHFHDCFVNGCDGSVLLDDTPTFTGEKTARPNNGSIRAFEVVDEIKSKVEKECPGVVSCADILAIAARDSVKILGEPKWDVKLGGPKWDVKLGRRDSKTASFSAANSGVIPPPTSTLSNLINRFKAKGLSTKDMVALSGAHTIGQARCTVFRDRIYKDKNIDSSFAKTRQNTCPKTTGLPGDNKIAPLDLQTPTAFDNYYYKNLIKQKGLLRSDQQLFNGGSTDSLVKKYSQDTKTFYSDFVNAMIKMGDIQPLTGSSGEIRKNCRKVNN</sequence>
<evidence type="ECO:0000256" key="15">
    <source>
        <dbReference type="PIRSR" id="PIRSR600823-1"/>
    </source>
</evidence>
<reference evidence="22 23" key="1">
    <citation type="journal article" date="2018" name="Sci. Data">
        <title>The draft genome sequence of cork oak.</title>
        <authorList>
            <person name="Ramos A.M."/>
            <person name="Usie A."/>
            <person name="Barbosa P."/>
            <person name="Barros P.M."/>
            <person name="Capote T."/>
            <person name="Chaves I."/>
            <person name="Simoes F."/>
            <person name="Abreu I."/>
            <person name="Carrasquinho I."/>
            <person name="Faro C."/>
            <person name="Guimaraes J.B."/>
            <person name="Mendonca D."/>
            <person name="Nobrega F."/>
            <person name="Rodrigues L."/>
            <person name="Saibo N.J.M."/>
            <person name="Varela M.C."/>
            <person name="Egas C."/>
            <person name="Matos J."/>
            <person name="Miguel C.M."/>
            <person name="Oliveira M.M."/>
            <person name="Ricardo C.P."/>
            <person name="Goncalves S."/>
        </authorList>
    </citation>
    <scope>NUCLEOTIDE SEQUENCE [LARGE SCALE GENOMIC DNA]</scope>
    <source>
        <strain evidence="23">cv. HL8</strain>
    </source>
</reference>
<feature type="binding site" evidence="17">
    <location>
        <position position="81"/>
    </location>
    <ligand>
        <name>Ca(2+)</name>
        <dbReference type="ChEBI" id="CHEBI:29108"/>
        <label>1</label>
    </ligand>
</feature>
<feature type="disulfide bond" evidence="19">
    <location>
        <begin position="42"/>
        <end position="122"/>
    </location>
</feature>
<dbReference type="FunFam" id="1.10.520.10:FF:000009">
    <property type="entry name" value="Peroxidase"/>
    <property type="match status" value="1"/>
</dbReference>
<feature type="site" description="Transition state stabilizer" evidence="18">
    <location>
        <position position="69"/>
    </location>
</feature>
<dbReference type="GO" id="GO:0006979">
    <property type="term" value="P:response to oxidative stress"/>
    <property type="evidence" value="ECO:0007669"/>
    <property type="project" value="UniProtKB-UniRule"/>
</dbReference>
<evidence type="ECO:0000256" key="13">
    <source>
        <dbReference type="ARBA" id="ARBA00023157"/>
    </source>
</evidence>
<protein>
    <recommendedName>
        <fullName evidence="5 20">Peroxidase</fullName>
        <ecNumber evidence="5 20">1.11.1.7</ecNumber>
    </recommendedName>
</protein>
<feature type="binding site" evidence="17">
    <location>
        <position position="211"/>
    </location>
    <ligand>
        <name>Ca(2+)</name>
        <dbReference type="ChEBI" id="CHEBI:29108"/>
        <label>2</label>
    </ligand>
</feature>
<feature type="binding site" description="axial binding residue" evidence="17">
    <location>
        <position position="210"/>
    </location>
    <ligand>
        <name>heme b</name>
        <dbReference type="ChEBI" id="CHEBI:60344"/>
    </ligand>
    <ligandPart>
        <name>Fe</name>
        <dbReference type="ChEBI" id="CHEBI:18248"/>
    </ligandPart>
</feature>
<dbReference type="Gene3D" id="1.10.420.10">
    <property type="entry name" value="Peroxidase, domain 2"/>
    <property type="match status" value="1"/>
</dbReference>